<name>A0A4W5QID4_9TELE</name>
<keyword evidence="3" id="KW-1185">Reference proteome</keyword>
<proteinExistence type="predicted"/>
<dbReference type="STRING" id="62062.ENSHHUP00000073616"/>
<protein>
    <submittedName>
        <fullName evidence="2">Uncharacterized protein</fullName>
    </submittedName>
</protein>
<reference evidence="2" key="2">
    <citation type="submission" date="2025-08" db="UniProtKB">
        <authorList>
            <consortium name="Ensembl"/>
        </authorList>
    </citation>
    <scope>IDENTIFICATION</scope>
</reference>
<dbReference type="PANTHER" id="PTHR24637">
    <property type="entry name" value="COLLAGEN"/>
    <property type="match status" value="1"/>
</dbReference>
<evidence type="ECO:0000313" key="2">
    <source>
        <dbReference type="Ensembl" id="ENSHHUP00000073628.1"/>
    </source>
</evidence>
<dbReference type="InterPro" id="IPR008160">
    <property type="entry name" value="Collagen"/>
</dbReference>
<dbReference type="AlphaFoldDB" id="A0A4W5QID4"/>
<reference evidence="2" key="3">
    <citation type="submission" date="2025-09" db="UniProtKB">
        <authorList>
            <consortium name="Ensembl"/>
        </authorList>
    </citation>
    <scope>IDENTIFICATION</scope>
</reference>
<organism evidence="2 3">
    <name type="scientific">Hucho hucho</name>
    <name type="common">huchen</name>
    <dbReference type="NCBI Taxonomy" id="62062"/>
    <lineage>
        <taxon>Eukaryota</taxon>
        <taxon>Metazoa</taxon>
        <taxon>Chordata</taxon>
        <taxon>Craniata</taxon>
        <taxon>Vertebrata</taxon>
        <taxon>Euteleostomi</taxon>
        <taxon>Actinopterygii</taxon>
        <taxon>Neopterygii</taxon>
        <taxon>Teleostei</taxon>
        <taxon>Protacanthopterygii</taxon>
        <taxon>Salmoniformes</taxon>
        <taxon>Salmonidae</taxon>
        <taxon>Salmoninae</taxon>
        <taxon>Hucho</taxon>
    </lineage>
</organism>
<feature type="region of interest" description="Disordered" evidence="1">
    <location>
        <begin position="21"/>
        <end position="85"/>
    </location>
</feature>
<sequence>MSVCLSVCHLSISDFPSLLLRSPQGPTGKPGLPGMPGADGPPGHPGKEGPNGEKGHLGPTGPQGPIGYPGPRGVKGADGVRGLKGGKGEKVTIRMMVYVAEAHKCQAVLLLSWKIRSRVSMATGTAQSNFTGRRWIPGLQGRYGNQG</sequence>
<dbReference type="Proteomes" id="UP000314982">
    <property type="component" value="Unassembled WGS sequence"/>
</dbReference>
<dbReference type="Pfam" id="PF01391">
    <property type="entry name" value="Collagen"/>
    <property type="match status" value="1"/>
</dbReference>
<dbReference type="Ensembl" id="ENSHHUT00000076050.1">
    <property type="protein sequence ID" value="ENSHHUP00000073628.1"/>
    <property type="gene ID" value="ENSHHUG00000043199.1"/>
</dbReference>
<reference evidence="3" key="1">
    <citation type="submission" date="2018-06" db="EMBL/GenBank/DDBJ databases">
        <title>Genome assembly of Danube salmon.</title>
        <authorList>
            <person name="Macqueen D.J."/>
            <person name="Gundappa M.K."/>
        </authorList>
    </citation>
    <scope>NUCLEOTIDE SEQUENCE [LARGE SCALE GENOMIC DNA]</scope>
</reference>
<feature type="compositionally biased region" description="Basic and acidic residues" evidence="1">
    <location>
        <begin position="45"/>
        <end position="56"/>
    </location>
</feature>
<evidence type="ECO:0000256" key="1">
    <source>
        <dbReference type="SAM" id="MobiDB-lite"/>
    </source>
</evidence>
<evidence type="ECO:0000313" key="3">
    <source>
        <dbReference type="Proteomes" id="UP000314982"/>
    </source>
</evidence>
<dbReference type="PANTHER" id="PTHR24637:SF388">
    <property type="entry name" value="NEMATODE CUTICLE COLLAGEN N-TERMINAL DOMAIN-CONTAINING PROTEIN"/>
    <property type="match status" value="1"/>
</dbReference>
<dbReference type="GeneTree" id="ENSGT00940000159211"/>
<accession>A0A4W5QID4</accession>